<name>A0A409XVM1_PSICY</name>
<dbReference type="OrthoDB" id="2947226at2759"/>
<protein>
    <submittedName>
        <fullName evidence="1">Uncharacterized protein</fullName>
    </submittedName>
</protein>
<reference evidence="1 2" key="1">
    <citation type="journal article" date="2018" name="Evol. Lett.">
        <title>Horizontal gene cluster transfer increased hallucinogenic mushroom diversity.</title>
        <authorList>
            <person name="Reynolds H.T."/>
            <person name="Vijayakumar V."/>
            <person name="Gluck-Thaler E."/>
            <person name="Korotkin H.B."/>
            <person name="Matheny P.B."/>
            <person name="Slot J.C."/>
        </authorList>
    </citation>
    <scope>NUCLEOTIDE SEQUENCE [LARGE SCALE GENOMIC DNA]</scope>
    <source>
        <strain evidence="1 2">2631</strain>
    </source>
</reference>
<sequence length="160" mass="17842">MTGDRAMIILDIFEILSTQHNIFGIPMLAQRHEESTYVAILSIDIHFLYNVQHNCPLSKCTASGKQPVMQECVESGLIQTCIEHKPTQRFIINTHAFHNAHLLCAVLPRSLISPTPLYLDRPAKHSELAGHLRLVQDAKQKARAVQKVSRGKEAGSGPNK</sequence>
<comment type="caution">
    <text evidence="1">The sequence shown here is derived from an EMBL/GenBank/DDBJ whole genome shotgun (WGS) entry which is preliminary data.</text>
</comment>
<dbReference type="AlphaFoldDB" id="A0A409XVM1"/>
<dbReference type="InParanoid" id="A0A409XVM1"/>
<accession>A0A409XVM1</accession>
<dbReference type="EMBL" id="NHYD01000238">
    <property type="protein sequence ID" value="PPQ94776.1"/>
    <property type="molecule type" value="Genomic_DNA"/>
</dbReference>
<dbReference type="STRING" id="93625.A0A409XVM1"/>
<gene>
    <name evidence="1" type="ORF">CVT25_007395</name>
</gene>
<keyword evidence="2" id="KW-1185">Reference proteome</keyword>
<evidence type="ECO:0000313" key="2">
    <source>
        <dbReference type="Proteomes" id="UP000283269"/>
    </source>
</evidence>
<proteinExistence type="predicted"/>
<dbReference type="Proteomes" id="UP000283269">
    <property type="component" value="Unassembled WGS sequence"/>
</dbReference>
<organism evidence="1 2">
    <name type="scientific">Psilocybe cyanescens</name>
    <dbReference type="NCBI Taxonomy" id="93625"/>
    <lineage>
        <taxon>Eukaryota</taxon>
        <taxon>Fungi</taxon>
        <taxon>Dikarya</taxon>
        <taxon>Basidiomycota</taxon>
        <taxon>Agaricomycotina</taxon>
        <taxon>Agaricomycetes</taxon>
        <taxon>Agaricomycetidae</taxon>
        <taxon>Agaricales</taxon>
        <taxon>Agaricineae</taxon>
        <taxon>Strophariaceae</taxon>
        <taxon>Psilocybe</taxon>
    </lineage>
</organism>
<evidence type="ECO:0000313" key="1">
    <source>
        <dbReference type="EMBL" id="PPQ94776.1"/>
    </source>
</evidence>